<evidence type="ECO:0000256" key="1">
    <source>
        <dbReference type="ARBA" id="ARBA00022679"/>
    </source>
</evidence>
<accession>A0ABP8LRJ4</accession>
<protein>
    <submittedName>
        <fullName evidence="4">GNAT family N-acetyltransferase</fullName>
    </submittedName>
</protein>
<keyword evidence="2" id="KW-0012">Acyltransferase</keyword>
<name>A0ABP8LRJ4_9MICO</name>
<dbReference type="SUPFAM" id="SSF55729">
    <property type="entry name" value="Acyl-CoA N-acyltransferases (Nat)"/>
    <property type="match status" value="1"/>
</dbReference>
<dbReference type="Proteomes" id="UP001500622">
    <property type="component" value="Unassembled WGS sequence"/>
</dbReference>
<organism evidence="4 5">
    <name type="scientific">Georgenia halophila</name>
    <dbReference type="NCBI Taxonomy" id="620889"/>
    <lineage>
        <taxon>Bacteria</taxon>
        <taxon>Bacillati</taxon>
        <taxon>Actinomycetota</taxon>
        <taxon>Actinomycetes</taxon>
        <taxon>Micrococcales</taxon>
        <taxon>Bogoriellaceae</taxon>
        <taxon>Georgenia</taxon>
    </lineage>
</organism>
<comment type="caution">
    <text evidence="4">The sequence shown here is derived from an EMBL/GenBank/DDBJ whole genome shotgun (WGS) entry which is preliminary data.</text>
</comment>
<feature type="domain" description="N-acetyltransferase" evidence="3">
    <location>
        <begin position="200"/>
        <end position="352"/>
    </location>
</feature>
<evidence type="ECO:0000313" key="4">
    <source>
        <dbReference type="EMBL" id="GAA4433177.1"/>
    </source>
</evidence>
<gene>
    <name evidence="4" type="ORF">GCM10023169_39890</name>
</gene>
<dbReference type="RefSeq" id="WP_345218799.1">
    <property type="nucleotide sequence ID" value="NZ_BAABGN010000013.1"/>
</dbReference>
<dbReference type="InterPro" id="IPR016181">
    <property type="entry name" value="Acyl_CoA_acyltransferase"/>
</dbReference>
<dbReference type="PANTHER" id="PTHR43420">
    <property type="entry name" value="ACETYLTRANSFERASE"/>
    <property type="match status" value="1"/>
</dbReference>
<feature type="domain" description="N-acetyltransferase" evidence="3">
    <location>
        <begin position="30"/>
        <end position="192"/>
    </location>
</feature>
<dbReference type="InterPro" id="IPR000182">
    <property type="entry name" value="GNAT_dom"/>
</dbReference>
<sequence>MATSAGSRLSLAERVRAPEAVEAPDDQLGLRWRPLGADDADAILDLVARSTAADRPMSAPSPAQVTDALDPARTMVMDSLGGFADGGDDDEAALQAVGVVYMPSGDTDIVRVFLTGTVAPAWRGRGIGSALLRWQVGRARQLLAADDRDLPARIATYVDEQMTERRQLLTDAGFRAKRVFQEMRRPVSAPLPEAPVSAGIRIVNWTRELDDEVRHAHNEAFADHWGSQPMSLESWRRVNREVEPRWSKVALARTSDGTEEVAGYAMTSRHQHSWVQLGFSEGYTELVGVRRAYRGHGIARALLVAVIRTLAEDGIDSAGLDVDTVNPSGAHHFYERLGYEREGARTLYTIEI</sequence>
<keyword evidence="5" id="KW-1185">Reference proteome</keyword>
<dbReference type="EMBL" id="BAABGN010000013">
    <property type="protein sequence ID" value="GAA4433177.1"/>
    <property type="molecule type" value="Genomic_DNA"/>
</dbReference>
<proteinExistence type="predicted"/>
<evidence type="ECO:0000313" key="5">
    <source>
        <dbReference type="Proteomes" id="UP001500622"/>
    </source>
</evidence>
<reference evidence="5" key="1">
    <citation type="journal article" date="2019" name="Int. J. Syst. Evol. Microbiol.">
        <title>The Global Catalogue of Microorganisms (GCM) 10K type strain sequencing project: providing services to taxonomists for standard genome sequencing and annotation.</title>
        <authorList>
            <consortium name="The Broad Institute Genomics Platform"/>
            <consortium name="The Broad Institute Genome Sequencing Center for Infectious Disease"/>
            <person name="Wu L."/>
            <person name="Ma J."/>
        </authorList>
    </citation>
    <scope>NUCLEOTIDE SEQUENCE [LARGE SCALE GENOMIC DNA]</scope>
    <source>
        <strain evidence="5">JCM 17810</strain>
    </source>
</reference>
<dbReference type="CDD" id="cd04301">
    <property type="entry name" value="NAT_SF"/>
    <property type="match status" value="2"/>
</dbReference>
<keyword evidence="1" id="KW-0808">Transferase</keyword>
<dbReference type="Gene3D" id="3.40.630.30">
    <property type="match status" value="1"/>
</dbReference>
<dbReference type="PROSITE" id="PS51186">
    <property type="entry name" value="GNAT"/>
    <property type="match status" value="2"/>
</dbReference>
<dbReference type="InterPro" id="IPR050680">
    <property type="entry name" value="YpeA/RimI_acetyltransf"/>
</dbReference>
<evidence type="ECO:0000259" key="3">
    <source>
        <dbReference type="PROSITE" id="PS51186"/>
    </source>
</evidence>
<evidence type="ECO:0000256" key="2">
    <source>
        <dbReference type="ARBA" id="ARBA00023315"/>
    </source>
</evidence>
<dbReference type="Pfam" id="PF00583">
    <property type="entry name" value="Acetyltransf_1"/>
    <property type="match status" value="1"/>
</dbReference>